<sequence>MQRDLFVAMRLPVKSVMFVSDVLAFSDVAFRYPDEPSPVLENVSLKLHVGDKWLVKGPSGCGKSTLFYLLNGLYPEACDGELTGTRILFGKPYEQYRPGEISQVIATVFQDPDSQFCMPTVEEELAFTLENQSVPRGQMEEQITRILEETDLTAFRHRVIQTLSGGEKQRVATACALMMKPQIVLLDEPLAHLDPMTARDYVQWFSGLQQRHKWTVLVIDHQAELWGDFFDHVVELGEHVPISETKRIASSSSKPLCSGLFKARVNVPGILNTAELQLESGTITVLAGPNGAGKSTLLKAVAGLIPSAEREVTTSAIGYVPQSPEFLFMTPSVRQEVAFGGGMHTEEFIRKLLLTEVASSNPFAVSQGQKRRTALAAMLNDGRPVLLLDEPTAGQDAYALEELEDALFQVAADGAALLVVTHDMNFASRIADSLLLIRDGDVSGPFVPSSVFSDTALLELYRLVAPEGGFIDVEMATPLESFR</sequence>
<dbReference type="InterPro" id="IPR003439">
    <property type="entry name" value="ABC_transporter-like_ATP-bd"/>
</dbReference>
<keyword evidence="6" id="KW-1278">Translocase</keyword>
<dbReference type="InterPro" id="IPR027417">
    <property type="entry name" value="P-loop_NTPase"/>
</dbReference>
<evidence type="ECO:0000256" key="1">
    <source>
        <dbReference type="ARBA" id="ARBA00005417"/>
    </source>
</evidence>
<comment type="similarity">
    <text evidence="1">Belongs to the ABC transporter superfamily.</text>
</comment>
<feature type="domain" description="ABC transporter" evidence="8">
    <location>
        <begin position="255"/>
        <end position="464"/>
    </location>
</feature>
<keyword evidence="7" id="KW-0472">Membrane</keyword>
<dbReference type="PANTHER" id="PTHR43553">
    <property type="entry name" value="HEAVY METAL TRANSPORTER"/>
    <property type="match status" value="1"/>
</dbReference>
<keyword evidence="5" id="KW-0067">ATP-binding</keyword>
<feature type="domain" description="ABC transporter" evidence="8">
    <location>
        <begin position="23"/>
        <end position="263"/>
    </location>
</feature>
<evidence type="ECO:0000256" key="2">
    <source>
        <dbReference type="ARBA" id="ARBA00022448"/>
    </source>
</evidence>
<evidence type="ECO:0000256" key="3">
    <source>
        <dbReference type="ARBA" id="ARBA00022475"/>
    </source>
</evidence>
<dbReference type="GO" id="GO:0043190">
    <property type="term" value="C:ATP-binding cassette (ABC) transporter complex"/>
    <property type="evidence" value="ECO:0007669"/>
    <property type="project" value="TreeGrafter"/>
</dbReference>
<dbReference type="GO" id="GO:0005524">
    <property type="term" value="F:ATP binding"/>
    <property type="evidence" value="ECO:0007669"/>
    <property type="project" value="UniProtKB-KW"/>
</dbReference>
<evidence type="ECO:0000313" key="9">
    <source>
        <dbReference type="EMBL" id="OZS76899.1"/>
    </source>
</evidence>
<evidence type="ECO:0000256" key="6">
    <source>
        <dbReference type="ARBA" id="ARBA00022967"/>
    </source>
</evidence>
<organism evidence="9 10">
    <name type="scientific">Tetzosporium hominis</name>
    <dbReference type="NCBI Taxonomy" id="2020506"/>
    <lineage>
        <taxon>Bacteria</taxon>
        <taxon>Bacillati</taxon>
        <taxon>Bacillota</taxon>
        <taxon>Bacilli</taxon>
        <taxon>Bacillales</taxon>
        <taxon>Caryophanaceae</taxon>
        <taxon>Tetzosporium</taxon>
    </lineage>
</organism>
<keyword evidence="3" id="KW-1003">Cell membrane</keyword>
<protein>
    <recommendedName>
        <fullName evidence="8">ABC transporter domain-containing protein</fullName>
    </recommendedName>
</protein>
<dbReference type="Proteomes" id="UP000217065">
    <property type="component" value="Unassembled WGS sequence"/>
</dbReference>
<dbReference type="GO" id="GO:0016887">
    <property type="term" value="F:ATP hydrolysis activity"/>
    <property type="evidence" value="ECO:0007669"/>
    <property type="project" value="InterPro"/>
</dbReference>
<evidence type="ECO:0000259" key="8">
    <source>
        <dbReference type="PROSITE" id="PS50893"/>
    </source>
</evidence>
<dbReference type="AlphaFoldDB" id="A0A264VZY3"/>
<dbReference type="SUPFAM" id="SSF52540">
    <property type="entry name" value="P-loop containing nucleoside triphosphate hydrolases"/>
    <property type="match status" value="2"/>
</dbReference>
<reference evidence="9 10" key="1">
    <citation type="submission" date="2017-07" db="EMBL/GenBank/DDBJ databases">
        <title>Tetzosporium hominis gen.nov. sp.nov.</title>
        <authorList>
            <person name="Tetz G."/>
            <person name="Tetz V."/>
        </authorList>
    </citation>
    <scope>NUCLEOTIDE SEQUENCE [LARGE SCALE GENOMIC DNA]</scope>
    <source>
        <strain evidence="9 10">VT-49</strain>
    </source>
</reference>
<dbReference type="SMART" id="SM00382">
    <property type="entry name" value="AAA"/>
    <property type="match status" value="2"/>
</dbReference>
<dbReference type="InterPro" id="IPR015856">
    <property type="entry name" value="ABC_transpr_CbiO/EcfA_su"/>
</dbReference>
<keyword evidence="4" id="KW-0547">Nucleotide-binding</keyword>
<dbReference type="OrthoDB" id="501320at2"/>
<gene>
    <name evidence="9" type="ORF">CF394_14520</name>
</gene>
<evidence type="ECO:0000256" key="7">
    <source>
        <dbReference type="ARBA" id="ARBA00023136"/>
    </source>
</evidence>
<dbReference type="CDD" id="cd03225">
    <property type="entry name" value="ABC_cobalt_CbiO_domain1"/>
    <property type="match status" value="1"/>
</dbReference>
<keyword evidence="2" id="KW-0813">Transport</keyword>
<dbReference type="PANTHER" id="PTHR43553:SF19">
    <property type="entry name" value="HMP_THIAMINE IMPORT ATP-BINDING PROTEIN YKOD-RELATED"/>
    <property type="match status" value="1"/>
</dbReference>
<proteinExistence type="inferred from homology"/>
<evidence type="ECO:0000313" key="10">
    <source>
        <dbReference type="Proteomes" id="UP000217065"/>
    </source>
</evidence>
<dbReference type="InterPro" id="IPR050095">
    <property type="entry name" value="ECF_ABC_transporter_ATP-bd"/>
</dbReference>
<dbReference type="InterPro" id="IPR003593">
    <property type="entry name" value="AAA+_ATPase"/>
</dbReference>
<evidence type="ECO:0000256" key="4">
    <source>
        <dbReference type="ARBA" id="ARBA00022741"/>
    </source>
</evidence>
<dbReference type="GO" id="GO:0042626">
    <property type="term" value="F:ATPase-coupled transmembrane transporter activity"/>
    <property type="evidence" value="ECO:0007669"/>
    <property type="project" value="TreeGrafter"/>
</dbReference>
<evidence type="ECO:0000256" key="5">
    <source>
        <dbReference type="ARBA" id="ARBA00022840"/>
    </source>
</evidence>
<comment type="caution">
    <text evidence="9">The sequence shown here is derived from an EMBL/GenBank/DDBJ whole genome shotgun (WGS) entry which is preliminary data.</text>
</comment>
<accession>A0A264VZY3</accession>
<dbReference type="PROSITE" id="PS50893">
    <property type="entry name" value="ABC_TRANSPORTER_2"/>
    <property type="match status" value="2"/>
</dbReference>
<keyword evidence="10" id="KW-1185">Reference proteome</keyword>
<name>A0A264VZY3_9BACL</name>
<dbReference type="Pfam" id="PF00005">
    <property type="entry name" value="ABC_tran"/>
    <property type="match status" value="2"/>
</dbReference>
<dbReference type="Gene3D" id="3.40.50.300">
    <property type="entry name" value="P-loop containing nucleotide triphosphate hydrolases"/>
    <property type="match status" value="2"/>
</dbReference>
<dbReference type="EMBL" id="NOKQ01000342">
    <property type="protein sequence ID" value="OZS76899.1"/>
    <property type="molecule type" value="Genomic_DNA"/>
</dbReference>